<protein>
    <submittedName>
        <fullName evidence="1">Uncharacterized protein</fullName>
    </submittedName>
</protein>
<comment type="caution">
    <text evidence="1">The sequence shown here is derived from an EMBL/GenBank/DDBJ whole genome shotgun (WGS) entry which is preliminary data.</text>
</comment>
<organism evidence="1 2">
    <name type="scientific">Symplocastrum torsivum CPER-KK1</name>
    <dbReference type="NCBI Taxonomy" id="450513"/>
    <lineage>
        <taxon>Bacteria</taxon>
        <taxon>Bacillati</taxon>
        <taxon>Cyanobacteriota</taxon>
        <taxon>Cyanophyceae</taxon>
        <taxon>Oscillatoriophycideae</taxon>
        <taxon>Oscillatoriales</taxon>
        <taxon>Microcoleaceae</taxon>
        <taxon>Symplocastrum</taxon>
    </lineage>
</organism>
<reference evidence="1" key="1">
    <citation type="submission" date="2021-05" db="EMBL/GenBank/DDBJ databases">
        <authorList>
            <person name="Pietrasiak N."/>
            <person name="Ward R."/>
            <person name="Stajich J.E."/>
            <person name="Kurbessoian T."/>
        </authorList>
    </citation>
    <scope>NUCLEOTIDE SEQUENCE</scope>
    <source>
        <strain evidence="1">CPER-KK1</strain>
    </source>
</reference>
<dbReference type="EMBL" id="JAHHIF010000044">
    <property type="protein sequence ID" value="MBW4547601.1"/>
    <property type="molecule type" value="Genomic_DNA"/>
</dbReference>
<evidence type="ECO:0000313" key="2">
    <source>
        <dbReference type="Proteomes" id="UP000753908"/>
    </source>
</evidence>
<proteinExistence type="predicted"/>
<gene>
    <name evidence="1" type="ORF">KME25_24640</name>
</gene>
<accession>A0A951PQV2</accession>
<dbReference type="AlphaFoldDB" id="A0A951PQV2"/>
<name>A0A951PQV2_9CYAN</name>
<evidence type="ECO:0000313" key="1">
    <source>
        <dbReference type="EMBL" id="MBW4547601.1"/>
    </source>
</evidence>
<sequence>MGAALRYWRLVRIDATGKRRIKEIPEAQEFFLLSFPEFMAQSDVPDTLIQRQLLHWMKQANQGSLQATSRQEEQQGFLAQRCLQCFISHQIERVCLKLEAQFGADHGFTCNDLLPFVLDDDGIRQQRNPTRSVATPYQSLISDILQTFEPEQSSLATWATRRVKHHKELNAFLLEHGVYLVSDWAILNDTRPKQLQRIFTQFHGLTPVEVQQATRLLENYHAVYRAQRLLARQTGTQGQCLPPTTEQLQQMAQRLFNQTHEMLAPEILMTQLQEIGSRLREYRIYVRGGSLPTESLDAKVNDTNTLSERLPALEGDNQDTDEQTEFLSFYRQQLVECLDQAVAQVTDDQVRKLKRKDPDKAEKFLAALQLFHCQELSMSEIAPLVNLQAQFQVSRLLKLKSLRADIRQRLLLQLRDRIFEQAKVYTTPERLQTLNQQLEEVLSEQIDTVIQEALTEASTATTARKQTLPSSLFAQRLCRYLDSRRN</sequence>
<dbReference type="Proteomes" id="UP000753908">
    <property type="component" value="Unassembled WGS sequence"/>
</dbReference>
<reference evidence="1" key="2">
    <citation type="journal article" date="2022" name="Microbiol. Resour. Announc.">
        <title>Metagenome Sequencing to Explore Phylogenomics of Terrestrial Cyanobacteria.</title>
        <authorList>
            <person name="Ward R.D."/>
            <person name="Stajich J.E."/>
            <person name="Johansen J.R."/>
            <person name="Huntemann M."/>
            <person name="Clum A."/>
            <person name="Foster B."/>
            <person name="Foster B."/>
            <person name="Roux S."/>
            <person name="Palaniappan K."/>
            <person name="Varghese N."/>
            <person name="Mukherjee S."/>
            <person name="Reddy T.B.K."/>
            <person name="Daum C."/>
            <person name="Copeland A."/>
            <person name="Chen I.A."/>
            <person name="Ivanova N.N."/>
            <person name="Kyrpides N.C."/>
            <person name="Shapiro N."/>
            <person name="Eloe-Fadrosh E.A."/>
            <person name="Pietrasiak N."/>
        </authorList>
    </citation>
    <scope>NUCLEOTIDE SEQUENCE</scope>
    <source>
        <strain evidence="1">CPER-KK1</strain>
    </source>
</reference>